<protein>
    <submittedName>
        <fullName evidence="1">Uncharacterized protein</fullName>
    </submittedName>
</protein>
<comment type="caution">
    <text evidence="1">The sequence shown here is derived from an EMBL/GenBank/DDBJ whole genome shotgun (WGS) entry which is preliminary data.</text>
</comment>
<dbReference type="Proteomes" id="UP000603141">
    <property type="component" value="Unassembled WGS sequence"/>
</dbReference>
<dbReference type="RefSeq" id="WP_200272969.1">
    <property type="nucleotide sequence ID" value="NZ_JAENIJ010000035.1"/>
</dbReference>
<sequence length="179" mass="19807">MAKLALSQRIFAGAFVYFAIEAAATSDTDTKPAAASPLWLEIGCVSILKHNMLTFEQAFSCPDADRGWSDKKQVFHTGDTFDLTTEEVSELYHRLSFGVGAAMAEGVAQTPFTSAERMVRGWIKIQHRQATGNDRSRLDIFCEIRLKEDPAMEKKVTIPVFELYVVKSTLNSVELPAAA</sequence>
<reference evidence="1" key="1">
    <citation type="submission" date="2021-01" db="EMBL/GenBank/DDBJ databases">
        <title>Modified the classification status of verrucomicrobia.</title>
        <authorList>
            <person name="Feng X."/>
        </authorList>
    </citation>
    <scope>NUCLEOTIDE SEQUENCE</scope>
    <source>
        <strain evidence="1">KCTC 22041</strain>
    </source>
</reference>
<proteinExistence type="predicted"/>
<keyword evidence="2" id="KW-1185">Reference proteome</keyword>
<evidence type="ECO:0000313" key="1">
    <source>
        <dbReference type="EMBL" id="MBK1884099.1"/>
    </source>
</evidence>
<dbReference type="EMBL" id="JAENIJ010000035">
    <property type="protein sequence ID" value="MBK1884099.1"/>
    <property type="molecule type" value="Genomic_DNA"/>
</dbReference>
<gene>
    <name evidence="1" type="ORF">JIN85_16890</name>
</gene>
<dbReference type="AlphaFoldDB" id="A0A934SA59"/>
<evidence type="ECO:0000313" key="2">
    <source>
        <dbReference type="Proteomes" id="UP000603141"/>
    </source>
</evidence>
<name>A0A934SA59_9BACT</name>
<organism evidence="1 2">
    <name type="scientific">Luteolibacter pohnpeiensis</name>
    <dbReference type="NCBI Taxonomy" id="454153"/>
    <lineage>
        <taxon>Bacteria</taxon>
        <taxon>Pseudomonadati</taxon>
        <taxon>Verrucomicrobiota</taxon>
        <taxon>Verrucomicrobiia</taxon>
        <taxon>Verrucomicrobiales</taxon>
        <taxon>Verrucomicrobiaceae</taxon>
        <taxon>Luteolibacter</taxon>
    </lineage>
</organism>
<accession>A0A934SA59</accession>